<organism evidence="1 2">
    <name type="scientific">Aspergillus novofumigatus (strain IBT 16806)</name>
    <dbReference type="NCBI Taxonomy" id="1392255"/>
    <lineage>
        <taxon>Eukaryota</taxon>
        <taxon>Fungi</taxon>
        <taxon>Dikarya</taxon>
        <taxon>Ascomycota</taxon>
        <taxon>Pezizomycotina</taxon>
        <taxon>Eurotiomycetes</taxon>
        <taxon>Eurotiomycetidae</taxon>
        <taxon>Eurotiales</taxon>
        <taxon>Aspergillaceae</taxon>
        <taxon>Aspergillus</taxon>
        <taxon>Aspergillus subgen. Fumigati</taxon>
    </lineage>
</organism>
<accession>A0A2I1CBU5</accession>
<dbReference type="EMBL" id="MSZS01000003">
    <property type="protein sequence ID" value="PKX95109.1"/>
    <property type="molecule type" value="Genomic_DNA"/>
</dbReference>
<gene>
    <name evidence="1" type="ORF">P174DRAFT_458698</name>
</gene>
<dbReference type="Proteomes" id="UP000234474">
    <property type="component" value="Unassembled WGS sequence"/>
</dbReference>
<protein>
    <submittedName>
        <fullName evidence="1">Uncharacterized protein</fullName>
    </submittedName>
</protein>
<reference evidence="2" key="1">
    <citation type="journal article" date="2018" name="Proc. Natl. Acad. Sci. U.S.A.">
        <title>Linking secondary metabolites to gene clusters through genome sequencing of six diverse Aspergillus species.</title>
        <authorList>
            <person name="Kaerboelling I."/>
            <person name="Vesth T.C."/>
            <person name="Frisvad J.C."/>
            <person name="Nybo J.L."/>
            <person name="Theobald S."/>
            <person name="Kuo A."/>
            <person name="Bowyer P."/>
            <person name="Matsuda Y."/>
            <person name="Mondo S."/>
            <person name="Lyhne E.K."/>
            <person name="Kogle M.E."/>
            <person name="Clum A."/>
            <person name="Lipzen A."/>
            <person name="Salamov A."/>
            <person name="Ngan C.Y."/>
            <person name="Daum C."/>
            <person name="Chiniquy J."/>
            <person name="Barry K."/>
            <person name="LaButti K."/>
            <person name="Haridas S."/>
            <person name="Simmons B.A."/>
            <person name="Magnuson J.K."/>
            <person name="Mortensen U.H."/>
            <person name="Larsen T.O."/>
            <person name="Grigoriev I.V."/>
            <person name="Baker S.E."/>
            <person name="Andersen M.R."/>
        </authorList>
    </citation>
    <scope>NUCLEOTIDE SEQUENCE [LARGE SCALE GENOMIC DNA]</scope>
    <source>
        <strain evidence="2">IBT 16806</strain>
    </source>
</reference>
<sequence length="479" mass="54335">MGSIGLSHIPQICVGASRKAGVQVPITSAPRDDRLSDQDAYLSVLLSYTGGAHTLPYSLNFMCPHPVLIPTQFVTELEHFHVALARALTNIVQRWYADKEADFPSRMPLESREEQLLQWIYQCSEDNTFPAYEGHQGNWRPDLLLPADDPEGFKICEINARFASNGIDLNAWIYRSLEKLGPNPRWLDIAADPGQMLDRYFDLFDPALPIHLVRVREETPLVESFIDFAEERTRMRPRIVAPADLRLVPDATSPTGYALHCTRDSESLPSRDVQNAGLERIYQVRLQLFLDEFASLSSEIQQHLALCSAQDIRTMLLIHDKRILGILLQELDDLVIKHHVLVKEQADLLRKRMIPTAIPGSKELQQIVNMYYQGKVSKDEFIIKPIRSGRGEGVKYGEDLAVSDRALYVLQPVIDQAETEMFLDEEMKVQRCRLVGTYHSVHGDFTALGAWRIGMSNDRTTNMANGRAWKLGSMVLNKD</sequence>
<evidence type="ECO:0000313" key="2">
    <source>
        <dbReference type="Proteomes" id="UP000234474"/>
    </source>
</evidence>
<dbReference type="OMA" id="ERCHMVG"/>
<dbReference type="SUPFAM" id="SSF56059">
    <property type="entry name" value="Glutathione synthetase ATP-binding domain-like"/>
    <property type="match status" value="1"/>
</dbReference>
<dbReference type="OrthoDB" id="2117718at2759"/>
<dbReference type="AlphaFoldDB" id="A0A2I1CBU5"/>
<dbReference type="STRING" id="1392255.A0A2I1CBU5"/>
<dbReference type="RefSeq" id="XP_024683704.1">
    <property type="nucleotide sequence ID" value="XM_024829697.1"/>
</dbReference>
<evidence type="ECO:0000313" key="1">
    <source>
        <dbReference type="EMBL" id="PKX95109.1"/>
    </source>
</evidence>
<dbReference type="VEuPathDB" id="FungiDB:P174DRAFT_458698"/>
<keyword evidence="2" id="KW-1185">Reference proteome</keyword>
<dbReference type="GeneID" id="36537023"/>
<name>A0A2I1CBU5_ASPN1</name>
<proteinExistence type="predicted"/>
<comment type="caution">
    <text evidence="1">The sequence shown here is derived from an EMBL/GenBank/DDBJ whole genome shotgun (WGS) entry which is preliminary data.</text>
</comment>